<proteinExistence type="inferred from homology"/>
<comment type="cofactor">
    <cofactor evidence="1">
        <name>FAD</name>
        <dbReference type="ChEBI" id="CHEBI:57692"/>
    </cofactor>
</comment>
<evidence type="ECO:0000256" key="4">
    <source>
        <dbReference type="ARBA" id="ARBA00022827"/>
    </source>
</evidence>
<dbReference type="OrthoDB" id="74360at2759"/>
<keyword evidence="3" id="KW-0285">Flavoprotein</keyword>
<sequence length="608" mass="68844">MATIEETAQAIPILVDEPATKPKLQAEVVEATPSVTRSQINYPHSNLTLEDRHVDELRPLKVGVIGAGLSGVLAGILLPAKVPEIQLTIFEKNEDVGGTWLENQYPGVRCDIPSHVYQATFSPNTQWTEEFAEGKEIWNYWQYQARKYDVYRYIKFNSNIQTAQWDDKSSKWVLQVEDTKSATTSHEEFDFILSAIGRFNAWRLPKYEGIEEYQGHLRHTSNWDSSFDVTGKSVAVIGNGASGIQLVPNIQPLVKRLDHYARSKTWIAGTWVGNERVFGPQPFSSDTLQSFQDPQAYLKYRKEAEGTYWRGIKAMRRESAEVNAMRDDYIGIMKKRLKKKPELLSRLIPDFSPHCRRLTPGPGYLEAITEDNVDYIQTPIRRLTKTGIETIDGHHREVDAIFCATGFNIDFAPPFPIQARGVDLNKAWKPDGEVGYPKTYLGLAAPGFPNLLFVGGPHATGASGTVPHSVENQLTYYAKILRKVSSQGIKSIAPSSKAVDEFIEYADAYFPTTPLTDNCSSWANGGRPGARIHGAWPGSASHQTFIRREPRWEDWEYEYLSPSGNRYAYFGNGRTTRELDPDTDMTRYLTLPSEVDLRNIHESWWQWP</sequence>
<dbReference type="Pfam" id="PF00743">
    <property type="entry name" value="FMO-like"/>
    <property type="match status" value="1"/>
</dbReference>
<dbReference type="PANTHER" id="PTHR42877:SF6">
    <property type="entry name" value="MONOOXYGENASE, PUTATIVE (AFU_ORTHOLOGUE AFUA_3G15050)-RELATED"/>
    <property type="match status" value="1"/>
</dbReference>
<name>A0A5N6ZAR1_9EURO</name>
<gene>
    <name evidence="6" type="ORF">BDV28DRAFT_155992</name>
</gene>
<dbReference type="PANTHER" id="PTHR42877">
    <property type="entry name" value="L-ORNITHINE N(5)-MONOOXYGENASE-RELATED"/>
    <property type="match status" value="1"/>
</dbReference>
<dbReference type="SUPFAM" id="SSF51905">
    <property type="entry name" value="FAD/NAD(P)-binding domain"/>
    <property type="match status" value="3"/>
</dbReference>
<comment type="similarity">
    <text evidence="2">Belongs to the FAD-binding monooxygenase family.</text>
</comment>
<keyword evidence="5" id="KW-0560">Oxidoreductase</keyword>
<reference evidence="7" key="1">
    <citation type="submission" date="2019-04" db="EMBL/GenBank/DDBJ databases">
        <title>Friends and foes A comparative genomics studyof 23 Aspergillus species from section Flavi.</title>
        <authorList>
            <consortium name="DOE Joint Genome Institute"/>
            <person name="Kjaerbolling I."/>
            <person name="Vesth T."/>
            <person name="Frisvad J.C."/>
            <person name="Nybo J.L."/>
            <person name="Theobald S."/>
            <person name="Kildgaard S."/>
            <person name="Isbrandt T."/>
            <person name="Kuo A."/>
            <person name="Sato A."/>
            <person name="Lyhne E.K."/>
            <person name="Kogle M.E."/>
            <person name="Wiebenga A."/>
            <person name="Kun R.S."/>
            <person name="Lubbers R.J."/>
            <person name="Makela M.R."/>
            <person name="Barry K."/>
            <person name="Chovatia M."/>
            <person name="Clum A."/>
            <person name="Daum C."/>
            <person name="Haridas S."/>
            <person name="He G."/>
            <person name="LaButti K."/>
            <person name="Lipzen A."/>
            <person name="Mondo S."/>
            <person name="Riley R."/>
            <person name="Salamov A."/>
            <person name="Simmons B.A."/>
            <person name="Magnuson J.K."/>
            <person name="Henrissat B."/>
            <person name="Mortensen U.H."/>
            <person name="Larsen T.O."/>
            <person name="Devries R.P."/>
            <person name="Grigoriev I.V."/>
            <person name="Machida M."/>
            <person name="Baker S.E."/>
            <person name="Andersen M.R."/>
        </authorList>
    </citation>
    <scope>NUCLEOTIDE SEQUENCE [LARGE SCALE GENOMIC DNA]</scope>
    <source>
        <strain evidence="7">CBS 553.77</strain>
    </source>
</reference>
<evidence type="ECO:0000256" key="2">
    <source>
        <dbReference type="ARBA" id="ARBA00010139"/>
    </source>
</evidence>
<protein>
    <recommendedName>
        <fullName evidence="8">FAD/NAD(P)-binding domain-containing protein</fullName>
    </recommendedName>
</protein>
<dbReference type="GO" id="GO:0050661">
    <property type="term" value="F:NADP binding"/>
    <property type="evidence" value="ECO:0007669"/>
    <property type="project" value="InterPro"/>
</dbReference>
<keyword evidence="4" id="KW-0274">FAD</keyword>
<dbReference type="Proteomes" id="UP000327118">
    <property type="component" value="Unassembled WGS sequence"/>
</dbReference>
<dbReference type="InterPro" id="IPR036188">
    <property type="entry name" value="FAD/NAD-bd_sf"/>
</dbReference>
<dbReference type="InterPro" id="IPR051209">
    <property type="entry name" value="FAD-bind_Monooxygenase_sf"/>
</dbReference>
<evidence type="ECO:0000256" key="1">
    <source>
        <dbReference type="ARBA" id="ARBA00001974"/>
    </source>
</evidence>
<evidence type="ECO:0000313" key="7">
    <source>
        <dbReference type="Proteomes" id="UP000327118"/>
    </source>
</evidence>
<evidence type="ECO:0000313" key="6">
    <source>
        <dbReference type="EMBL" id="KAE8354737.1"/>
    </source>
</evidence>
<keyword evidence="7" id="KW-1185">Reference proteome</keyword>
<accession>A0A5N6ZAR1</accession>
<dbReference type="InterPro" id="IPR020946">
    <property type="entry name" value="Flavin_mOase-like"/>
</dbReference>
<organism evidence="6 7">
    <name type="scientific">Aspergillus coremiiformis</name>
    <dbReference type="NCBI Taxonomy" id="138285"/>
    <lineage>
        <taxon>Eukaryota</taxon>
        <taxon>Fungi</taxon>
        <taxon>Dikarya</taxon>
        <taxon>Ascomycota</taxon>
        <taxon>Pezizomycotina</taxon>
        <taxon>Eurotiomycetes</taxon>
        <taxon>Eurotiomycetidae</taxon>
        <taxon>Eurotiales</taxon>
        <taxon>Aspergillaceae</taxon>
        <taxon>Aspergillus</taxon>
        <taxon>Aspergillus subgen. Circumdati</taxon>
    </lineage>
</organism>
<dbReference type="GO" id="GO:0050660">
    <property type="term" value="F:flavin adenine dinucleotide binding"/>
    <property type="evidence" value="ECO:0007669"/>
    <property type="project" value="InterPro"/>
</dbReference>
<dbReference type="GO" id="GO:0004499">
    <property type="term" value="F:N,N-dimethylaniline monooxygenase activity"/>
    <property type="evidence" value="ECO:0007669"/>
    <property type="project" value="InterPro"/>
</dbReference>
<evidence type="ECO:0000256" key="3">
    <source>
        <dbReference type="ARBA" id="ARBA00022630"/>
    </source>
</evidence>
<evidence type="ECO:0000256" key="5">
    <source>
        <dbReference type="ARBA" id="ARBA00023002"/>
    </source>
</evidence>
<dbReference type="Gene3D" id="3.50.50.60">
    <property type="entry name" value="FAD/NAD(P)-binding domain"/>
    <property type="match status" value="2"/>
</dbReference>
<evidence type="ECO:0008006" key="8">
    <source>
        <dbReference type="Google" id="ProtNLM"/>
    </source>
</evidence>
<dbReference type="EMBL" id="ML739066">
    <property type="protein sequence ID" value="KAE8354737.1"/>
    <property type="molecule type" value="Genomic_DNA"/>
</dbReference>
<dbReference type="AlphaFoldDB" id="A0A5N6ZAR1"/>